<evidence type="ECO:0000313" key="2">
    <source>
        <dbReference type="Proteomes" id="UP000275461"/>
    </source>
</evidence>
<evidence type="ECO:0000313" key="1">
    <source>
        <dbReference type="EMBL" id="RLK51518.1"/>
    </source>
</evidence>
<reference evidence="1 2" key="1">
    <citation type="submission" date="2018-10" db="EMBL/GenBank/DDBJ databases">
        <title>Genomic Encyclopedia of Type Strains, Phase IV (KMG-IV): sequencing the most valuable type-strain genomes for metagenomic binning, comparative biology and taxonomic classification.</title>
        <authorList>
            <person name="Goeker M."/>
        </authorList>
    </citation>
    <scope>NUCLEOTIDE SEQUENCE [LARGE SCALE GENOMIC DNA]</scope>
    <source>
        <strain evidence="1 2">DSM 12769</strain>
    </source>
</reference>
<protein>
    <submittedName>
        <fullName evidence="1">Uncharacterized protein</fullName>
    </submittedName>
</protein>
<keyword evidence="2" id="KW-1185">Reference proteome</keyword>
<organism evidence="1 2">
    <name type="scientific">Alkalispirillum mobile</name>
    <dbReference type="NCBI Taxonomy" id="85925"/>
    <lineage>
        <taxon>Bacteria</taxon>
        <taxon>Pseudomonadati</taxon>
        <taxon>Pseudomonadota</taxon>
        <taxon>Gammaproteobacteria</taxon>
        <taxon>Chromatiales</taxon>
        <taxon>Ectothiorhodospiraceae</taxon>
        <taxon>Alkalispirillum</taxon>
    </lineage>
</organism>
<name>A0A498CGR4_9GAMM</name>
<dbReference type="EMBL" id="RCDA01000001">
    <property type="protein sequence ID" value="RLK51518.1"/>
    <property type="molecule type" value="Genomic_DNA"/>
</dbReference>
<gene>
    <name evidence="1" type="ORF">DFR31_1461</name>
</gene>
<proteinExistence type="predicted"/>
<dbReference type="RefSeq" id="WP_121441924.1">
    <property type="nucleotide sequence ID" value="NZ_RCDA01000001.1"/>
</dbReference>
<dbReference type="Pfam" id="PF21651">
    <property type="entry name" value="DUF6858"/>
    <property type="match status" value="1"/>
</dbReference>
<dbReference type="OrthoDB" id="597829at2"/>
<dbReference type="InterPro" id="IPR049204">
    <property type="entry name" value="DUF6858"/>
</dbReference>
<dbReference type="Proteomes" id="UP000275461">
    <property type="component" value="Unassembled WGS sequence"/>
</dbReference>
<sequence>MKQSLFQEKYPIFTLEVAKSETTYQNVDEILAYLKAQIEADPKCRFIAEFDHYSHTSALPEAEIAPEIKDAKNIVFCFGIKLPNPEVMAVRPRSIGVTELEDRFVIAFMEAPMPVANNAMEAWAKGIRNR</sequence>
<accession>A0A498CGR4</accession>
<comment type="caution">
    <text evidence="1">The sequence shown here is derived from an EMBL/GenBank/DDBJ whole genome shotgun (WGS) entry which is preliminary data.</text>
</comment>
<dbReference type="AlphaFoldDB" id="A0A498CGR4"/>